<sequence length="361" mass="39899">MMYYVLEHTRVLLGSDTCPDRAMNLDKLPMDTSYSRLENGSQVVSAFCRLPDEKQSCISGNKLERVEQVLLRLFADMNSEKPVCTPTSSYSQMPVFWLLPELSREPLPEQVSAAEEEQYLLAWAGRLKKTFPVLFSHKVSQIFPFGRAALPMALTSAVELLKGKATAGEGKEKTNPDIPGIYLIAVDSLYHELSALAQDKQLIGAESDSGIVPSEGAILTCIRPARHPESRGISIDLLAQESTSLTQRSQGTESMFLKVSQFLSGQKDKIDNLYLPGNGAEELSQPWLDAYLRLAPCLSPRVNIIQSALFTGELGCVTGLYNLLHIYNGYKQEALAGKVVQLEQSRSLYQALALYSWQVSG</sequence>
<name>A0AAE9YZF4_9GAMM</name>
<protein>
    <submittedName>
        <fullName evidence="1">Uncharacterized protein</fullName>
    </submittedName>
</protein>
<dbReference type="AlphaFoldDB" id="A0AAE9YZF4"/>
<dbReference type="RefSeq" id="WP_152647086.1">
    <property type="nucleotide sequence ID" value="NZ_CP059733.1"/>
</dbReference>
<keyword evidence="2" id="KW-1185">Reference proteome</keyword>
<reference evidence="1 2" key="2">
    <citation type="journal article" date="2022" name="Mar. Drugs">
        <title>Bioassay-Guided Fractionation Leads to the Detection of Cholic Acid Generated by the Rare Thalassomonas sp.</title>
        <authorList>
            <person name="Pheiffer F."/>
            <person name="Schneider Y.K."/>
            <person name="Hansen E.H."/>
            <person name="Andersen J.H."/>
            <person name="Isaksson J."/>
            <person name="Busche T."/>
            <person name="R C."/>
            <person name="Kalinowski J."/>
            <person name="Zyl L.V."/>
            <person name="Trindade M."/>
        </authorList>
    </citation>
    <scope>NUCLEOTIDE SEQUENCE [LARGE SCALE GENOMIC DNA]</scope>
    <source>
        <strain evidence="1 2">XOM25</strain>
    </source>
</reference>
<gene>
    <name evidence="1" type="ORF">SG34_017945</name>
</gene>
<dbReference type="KEGG" id="tvd:SG34_017945"/>
<organism evidence="1 2">
    <name type="scientific">Thalassomonas viridans</name>
    <dbReference type="NCBI Taxonomy" id="137584"/>
    <lineage>
        <taxon>Bacteria</taxon>
        <taxon>Pseudomonadati</taxon>
        <taxon>Pseudomonadota</taxon>
        <taxon>Gammaproteobacteria</taxon>
        <taxon>Alteromonadales</taxon>
        <taxon>Colwelliaceae</taxon>
        <taxon>Thalassomonas</taxon>
    </lineage>
</organism>
<proteinExistence type="predicted"/>
<dbReference type="Proteomes" id="UP000032352">
    <property type="component" value="Chromosome"/>
</dbReference>
<accession>A0AAE9YZF4</accession>
<dbReference type="EMBL" id="CP059733">
    <property type="protein sequence ID" value="WDE03275.1"/>
    <property type="molecule type" value="Genomic_DNA"/>
</dbReference>
<evidence type="ECO:0000313" key="1">
    <source>
        <dbReference type="EMBL" id="WDE03275.1"/>
    </source>
</evidence>
<evidence type="ECO:0000313" key="2">
    <source>
        <dbReference type="Proteomes" id="UP000032352"/>
    </source>
</evidence>
<reference evidence="1 2" key="1">
    <citation type="journal article" date="2015" name="Genome Announc.">
        <title>Draft Genome Sequences of Marine Isolates of Thalassomonas viridans and Thalassomonas actiniarum.</title>
        <authorList>
            <person name="Olonade I."/>
            <person name="van Zyl L.J."/>
            <person name="Trindade M."/>
        </authorList>
    </citation>
    <scope>NUCLEOTIDE SEQUENCE [LARGE SCALE GENOMIC DNA]</scope>
    <source>
        <strain evidence="1 2">XOM25</strain>
    </source>
</reference>